<sequence length="47" mass="5307">MNFYKIVAFFVVVIFFNIVVVSAYPNPSLWDYLGEGFGGGLTEDLKE</sequence>
<evidence type="ECO:0000313" key="1">
    <source>
        <dbReference type="EMBL" id="ADD20519.1"/>
    </source>
</evidence>
<dbReference type="AlphaFoldDB" id="D3TS41"/>
<proteinExistence type="evidence at transcript level"/>
<accession>D3TS41</accession>
<protein>
    <submittedName>
        <fullName evidence="1">Putative salivary secreted peptide</fullName>
    </submittedName>
</protein>
<name>D3TS41_GLOMM</name>
<reference evidence="1" key="1">
    <citation type="journal article" date="2010" name="BMC Genomics">
        <title>An insight into the sialome of Glossina morsitans morsitans.</title>
        <authorList>
            <person name="Alves-Silva J."/>
            <person name="Ribeiro J.M."/>
            <person name="Van Den Abbeele J."/>
            <person name="Attardo G."/>
            <person name="Hao Z."/>
            <person name="Haines L.R."/>
            <person name="Soares M.B."/>
            <person name="Berriman M."/>
            <person name="Aksoy S."/>
            <person name="Lehane M.J."/>
        </authorList>
    </citation>
    <scope>NUCLEOTIDE SEQUENCE</scope>
    <source>
        <tissue evidence="1">Salivary gland</tissue>
    </source>
</reference>
<reference evidence="1" key="2">
    <citation type="submission" date="2010-01" db="EMBL/GenBank/DDBJ databases">
        <authorList>
            <consortium name="International Glossina Genome Initiative"/>
            <person name="da Silva J."/>
            <person name="Ribeiro J.M.C."/>
            <person name="Abbeele J.V."/>
            <person name="Attardo G."/>
            <person name="Hao Z."/>
            <person name="Haines L.R."/>
            <person name="Soares M.B."/>
            <person name="Berriman M."/>
            <person name="Aksoy S."/>
            <person name="Lehane M.J."/>
        </authorList>
    </citation>
    <scope>NUCLEOTIDE SEQUENCE</scope>
    <source>
        <tissue evidence="1">Salivary gland</tissue>
    </source>
</reference>
<organism evidence="1">
    <name type="scientific">Glossina morsitans morsitans</name>
    <name type="common">Savannah tsetse fly</name>
    <dbReference type="NCBI Taxonomy" id="37546"/>
    <lineage>
        <taxon>Eukaryota</taxon>
        <taxon>Metazoa</taxon>
        <taxon>Ecdysozoa</taxon>
        <taxon>Arthropoda</taxon>
        <taxon>Hexapoda</taxon>
        <taxon>Insecta</taxon>
        <taxon>Pterygota</taxon>
        <taxon>Neoptera</taxon>
        <taxon>Endopterygota</taxon>
        <taxon>Diptera</taxon>
        <taxon>Brachycera</taxon>
        <taxon>Muscomorpha</taxon>
        <taxon>Hippoboscoidea</taxon>
        <taxon>Glossinidae</taxon>
        <taxon>Glossina</taxon>
    </lineage>
</organism>
<dbReference type="EMBL" id="EZ424243">
    <property type="protein sequence ID" value="ADD20519.1"/>
    <property type="molecule type" value="mRNA"/>
</dbReference>